<dbReference type="GO" id="GO:0046872">
    <property type="term" value="F:metal ion binding"/>
    <property type="evidence" value="ECO:0007669"/>
    <property type="project" value="UniProtKB-KW"/>
</dbReference>
<dbReference type="RefSeq" id="WP_011366874.1">
    <property type="nucleotide sequence ID" value="NC_007519.1"/>
</dbReference>
<evidence type="ECO:0000256" key="1">
    <source>
        <dbReference type="ARBA" id="ARBA00004196"/>
    </source>
</evidence>
<dbReference type="InterPro" id="IPR014603">
    <property type="entry name" value="Formate_DH_Fe-S_su"/>
</dbReference>
<dbReference type="GO" id="GO:0015944">
    <property type="term" value="P:formate oxidation"/>
    <property type="evidence" value="ECO:0007669"/>
    <property type="project" value="InterPro"/>
</dbReference>
<accession>Q314N3</accession>
<dbReference type="PANTHER" id="PTHR43545">
    <property type="entry name" value="FORMATE DEHYDROGENASE, NITRATE-INDUCIBLE, IRON-SULFUR SUBUNIT"/>
    <property type="match status" value="1"/>
</dbReference>
<evidence type="ECO:0000313" key="9">
    <source>
        <dbReference type="Proteomes" id="UP000002710"/>
    </source>
</evidence>
<comment type="subcellular location">
    <subcellularLocation>
        <location evidence="1">Cell envelope</location>
    </subcellularLocation>
</comment>
<dbReference type="EMBL" id="CP000112">
    <property type="protein sequence ID" value="ABB37613.1"/>
    <property type="molecule type" value="Genomic_DNA"/>
</dbReference>
<dbReference type="PROSITE" id="PS51379">
    <property type="entry name" value="4FE4S_FER_2"/>
    <property type="match status" value="1"/>
</dbReference>
<dbReference type="PIRSF" id="PIRSF036298">
    <property type="entry name" value="FDH_4Fe4S"/>
    <property type="match status" value="1"/>
</dbReference>
<keyword evidence="3" id="KW-0479">Metal-binding</keyword>
<dbReference type="PANTHER" id="PTHR43545:SF4">
    <property type="entry name" value="IRON-SULFUR PROTEIN"/>
    <property type="match status" value="1"/>
</dbReference>
<dbReference type="InterPro" id="IPR017896">
    <property type="entry name" value="4Fe4S_Fe-S-bd"/>
</dbReference>
<evidence type="ECO:0000313" key="8">
    <source>
        <dbReference type="EMBL" id="ABB37613.1"/>
    </source>
</evidence>
<keyword evidence="6" id="KW-0411">Iron-sulfur</keyword>
<dbReference type="HOGENOM" id="CLU_043374_0_3_7"/>
<dbReference type="Gene3D" id="3.30.70.20">
    <property type="match status" value="2"/>
</dbReference>
<keyword evidence="2" id="KW-0004">4Fe-4S</keyword>
<keyword evidence="4" id="KW-0677">Repeat</keyword>
<dbReference type="SUPFAM" id="SSF54862">
    <property type="entry name" value="4Fe-4S ferredoxins"/>
    <property type="match status" value="1"/>
</dbReference>
<evidence type="ECO:0000256" key="5">
    <source>
        <dbReference type="ARBA" id="ARBA00023004"/>
    </source>
</evidence>
<dbReference type="GO" id="GO:0045333">
    <property type="term" value="P:cellular respiration"/>
    <property type="evidence" value="ECO:0007669"/>
    <property type="project" value="InterPro"/>
</dbReference>
<reference evidence="8 9" key="1">
    <citation type="journal article" date="2011" name="J. Bacteriol.">
        <title>Complete genome sequence and updated annotation of Desulfovibrio alaskensis G20.</title>
        <authorList>
            <person name="Hauser L.J."/>
            <person name="Land M.L."/>
            <person name="Brown S.D."/>
            <person name="Larimer F."/>
            <person name="Keller K.L."/>
            <person name="Rapp-Giles B.J."/>
            <person name="Price M.N."/>
            <person name="Lin M."/>
            <person name="Bruce D.C."/>
            <person name="Detter J.C."/>
            <person name="Tapia R."/>
            <person name="Han C.S."/>
            <person name="Goodwin L.A."/>
            <person name="Cheng J.F."/>
            <person name="Pitluck S."/>
            <person name="Copeland A."/>
            <person name="Lucas S."/>
            <person name="Nolan M."/>
            <person name="Lapidus A.L."/>
            <person name="Palumbo A.V."/>
            <person name="Wall J.D."/>
        </authorList>
    </citation>
    <scope>NUCLEOTIDE SEQUENCE [LARGE SCALE GENOMIC DNA]</scope>
    <source>
        <strain evidence="9">ATCC BAA 1058 / DSM 17464 / G20</strain>
    </source>
</reference>
<dbReference type="eggNOG" id="COG0437">
    <property type="taxonomic scope" value="Bacteria"/>
</dbReference>
<evidence type="ECO:0000256" key="2">
    <source>
        <dbReference type="ARBA" id="ARBA00022485"/>
    </source>
</evidence>
<dbReference type="Proteomes" id="UP000002710">
    <property type="component" value="Chromosome"/>
</dbReference>
<keyword evidence="5" id="KW-0408">Iron</keyword>
<protein>
    <submittedName>
        <fullName evidence="8">Formate dehydrogenase beta subunit</fullName>
    </submittedName>
</protein>
<dbReference type="GO" id="GO:0030313">
    <property type="term" value="C:cell envelope"/>
    <property type="evidence" value="ECO:0007669"/>
    <property type="project" value="UniProtKB-SubCell"/>
</dbReference>
<dbReference type="KEGG" id="dde:Dde_0812"/>
<dbReference type="GO" id="GO:0051539">
    <property type="term" value="F:4 iron, 4 sulfur cluster binding"/>
    <property type="evidence" value="ECO:0007669"/>
    <property type="project" value="UniProtKB-KW"/>
</dbReference>
<name>Q314N3_OLEA2</name>
<dbReference type="CDD" id="cd10559">
    <property type="entry name" value="W-FDH"/>
    <property type="match status" value="1"/>
</dbReference>
<sequence length="242" mass="27639">MQKSFLIDMSRCTACRGCQMACKQWHKFPGTRTVQRGSFQNPEDLSTTTYKLVRFSEAQVNGKLAWLFFPEQCRHCIVPPCKDVADAYVEGAILRDPDTQAVLYTDLTRRLTPEQKADVHSACPYNIPRWDDETGIMAKCDMCYDRVINGLKPACVQTCPTGTMNFGNRDEMLELAQQRLEAAKKKYPAARLVDPDYTNVIFLAVDDPKLYYEYLEADASGVLPMDRRHFFAMLRPGVRRQG</sequence>
<gene>
    <name evidence="8" type="ordered locus">Dde_0812</name>
</gene>
<evidence type="ECO:0000256" key="3">
    <source>
        <dbReference type="ARBA" id="ARBA00022723"/>
    </source>
</evidence>
<proteinExistence type="predicted"/>
<dbReference type="Pfam" id="PF13247">
    <property type="entry name" value="Fer4_11"/>
    <property type="match status" value="1"/>
</dbReference>
<feature type="domain" description="4Fe-4S ferredoxin-type" evidence="7">
    <location>
        <begin position="3"/>
        <end position="31"/>
    </location>
</feature>
<organism evidence="8 9">
    <name type="scientific">Oleidesulfovibrio alaskensis (strain ATCC BAA-1058 / DSM 17464 / G20)</name>
    <name type="common">Desulfovibrio alaskensis</name>
    <dbReference type="NCBI Taxonomy" id="207559"/>
    <lineage>
        <taxon>Bacteria</taxon>
        <taxon>Pseudomonadati</taxon>
        <taxon>Thermodesulfobacteriota</taxon>
        <taxon>Desulfovibrionia</taxon>
        <taxon>Desulfovibrionales</taxon>
        <taxon>Desulfovibrionaceae</taxon>
        <taxon>Oleidesulfovibrio</taxon>
    </lineage>
</organism>
<dbReference type="STRING" id="207559.Dde_0812"/>
<dbReference type="InterPro" id="IPR051555">
    <property type="entry name" value="FDH_Electron_Transfer_Unit"/>
</dbReference>
<evidence type="ECO:0000256" key="6">
    <source>
        <dbReference type="ARBA" id="ARBA00023014"/>
    </source>
</evidence>
<dbReference type="AlphaFoldDB" id="Q314N3"/>
<evidence type="ECO:0000256" key="4">
    <source>
        <dbReference type="ARBA" id="ARBA00022737"/>
    </source>
</evidence>
<keyword evidence="9" id="KW-1185">Reference proteome</keyword>
<evidence type="ECO:0000259" key="7">
    <source>
        <dbReference type="PROSITE" id="PS51379"/>
    </source>
</evidence>